<dbReference type="Pfam" id="PF13456">
    <property type="entry name" value="RVT_3"/>
    <property type="match status" value="1"/>
</dbReference>
<protein>
    <submittedName>
        <fullName evidence="2">Mitochondrial protein</fullName>
    </submittedName>
</protein>
<dbReference type="Pfam" id="PF00078">
    <property type="entry name" value="RVT_1"/>
    <property type="match status" value="1"/>
</dbReference>
<dbReference type="InterPro" id="IPR052343">
    <property type="entry name" value="Retrotransposon-Effector_Assoc"/>
</dbReference>
<reference evidence="2" key="1">
    <citation type="submission" date="2020-06" db="EMBL/GenBank/DDBJ databases">
        <authorList>
            <person name="Li T."/>
            <person name="Hu X."/>
            <person name="Zhang T."/>
            <person name="Song X."/>
            <person name="Zhang H."/>
            <person name="Dai N."/>
            <person name="Sheng W."/>
            <person name="Hou X."/>
            <person name="Wei L."/>
        </authorList>
    </citation>
    <scope>NUCLEOTIDE SEQUENCE</scope>
    <source>
        <strain evidence="2">G02</strain>
        <tissue evidence="2">Leaf</tissue>
    </source>
</reference>
<dbReference type="PANTHER" id="PTHR46890">
    <property type="entry name" value="NON-LTR RETROLELEMENT REVERSE TRANSCRIPTASE-LIKE PROTEIN-RELATED"/>
    <property type="match status" value="1"/>
</dbReference>
<gene>
    <name evidence="2" type="ORF">Sradi_5081600</name>
</gene>
<dbReference type="InterPro" id="IPR026960">
    <property type="entry name" value="RVT-Znf"/>
</dbReference>
<dbReference type="InterPro" id="IPR043502">
    <property type="entry name" value="DNA/RNA_pol_sf"/>
</dbReference>
<dbReference type="PROSITE" id="PS50878">
    <property type="entry name" value="RT_POL"/>
    <property type="match status" value="1"/>
</dbReference>
<dbReference type="InterPro" id="IPR002156">
    <property type="entry name" value="RNaseH_domain"/>
</dbReference>
<evidence type="ECO:0000259" key="1">
    <source>
        <dbReference type="PROSITE" id="PS50878"/>
    </source>
</evidence>
<dbReference type="CDD" id="cd01650">
    <property type="entry name" value="RT_nLTR_like"/>
    <property type="match status" value="1"/>
</dbReference>
<dbReference type="InterPro" id="IPR012337">
    <property type="entry name" value="RNaseH-like_sf"/>
</dbReference>
<dbReference type="Gene3D" id="3.30.420.10">
    <property type="entry name" value="Ribonuclease H-like superfamily/Ribonuclease H"/>
    <property type="match status" value="1"/>
</dbReference>
<dbReference type="SUPFAM" id="SSF53098">
    <property type="entry name" value="Ribonuclease H-like"/>
    <property type="match status" value="1"/>
</dbReference>
<proteinExistence type="predicted"/>
<dbReference type="SUPFAM" id="SSF56672">
    <property type="entry name" value="DNA/RNA polymerases"/>
    <property type="match status" value="1"/>
</dbReference>
<dbReference type="InterPro" id="IPR000477">
    <property type="entry name" value="RT_dom"/>
</dbReference>
<dbReference type="CDD" id="cd06222">
    <property type="entry name" value="RNase_H_like"/>
    <property type="match status" value="1"/>
</dbReference>
<reference evidence="2" key="2">
    <citation type="journal article" date="2024" name="Plant">
        <title>Genomic evolution and insights into agronomic trait innovations of Sesamum species.</title>
        <authorList>
            <person name="Miao H."/>
            <person name="Wang L."/>
            <person name="Qu L."/>
            <person name="Liu H."/>
            <person name="Sun Y."/>
            <person name="Le M."/>
            <person name="Wang Q."/>
            <person name="Wei S."/>
            <person name="Zheng Y."/>
            <person name="Lin W."/>
            <person name="Duan Y."/>
            <person name="Cao H."/>
            <person name="Xiong S."/>
            <person name="Wang X."/>
            <person name="Wei L."/>
            <person name="Li C."/>
            <person name="Ma Q."/>
            <person name="Ju M."/>
            <person name="Zhao R."/>
            <person name="Li G."/>
            <person name="Mu C."/>
            <person name="Tian Q."/>
            <person name="Mei H."/>
            <person name="Zhang T."/>
            <person name="Gao T."/>
            <person name="Zhang H."/>
        </authorList>
    </citation>
    <scope>NUCLEOTIDE SEQUENCE</scope>
    <source>
        <strain evidence="2">G02</strain>
    </source>
</reference>
<dbReference type="EMBL" id="JACGWJ010000023">
    <property type="protein sequence ID" value="KAL0325123.1"/>
    <property type="molecule type" value="Genomic_DNA"/>
</dbReference>
<dbReference type="InterPro" id="IPR044730">
    <property type="entry name" value="RNase_H-like_dom_plant"/>
</dbReference>
<dbReference type="InterPro" id="IPR036397">
    <property type="entry name" value="RNaseH_sf"/>
</dbReference>
<dbReference type="GO" id="GO:0003676">
    <property type="term" value="F:nucleic acid binding"/>
    <property type="evidence" value="ECO:0007669"/>
    <property type="project" value="InterPro"/>
</dbReference>
<evidence type="ECO:0000313" key="2">
    <source>
        <dbReference type="EMBL" id="KAL0325123.1"/>
    </source>
</evidence>
<name>A0AAW2M207_SESRA</name>
<dbReference type="Pfam" id="PF13966">
    <property type="entry name" value="zf-RVT"/>
    <property type="match status" value="1"/>
</dbReference>
<accession>A0AAW2M207</accession>
<dbReference type="AlphaFoldDB" id="A0AAW2M207"/>
<dbReference type="GO" id="GO:0004523">
    <property type="term" value="F:RNA-DNA hybrid ribonuclease activity"/>
    <property type="evidence" value="ECO:0007669"/>
    <property type="project" value="InterPro"/>
</dbReference>
<dbReference type="PANTHER" id="PTHR46890:SF48">
    <property type="entry name" value="RNA-DIRECTED DNA POLYMERASE"/>
    <property type="match status" value="1"/>
</dbReference>
<organism evidence="2">
    <name type="scientific">Sesamum radiatum</name>
    <name type="common">Black benniseed</name>
    <dbReference type="NCBI Taxonomy" id="300843"/>
    <lineage>
        <taxon>Eukaryota</taxon>
        <taxon>Viridiplantae</taxon>
        <taxon>Streptophyta</taxon>
        <taxon>Embryophyta</taxon>
        <taxon>Tracheophyta</taxon>
        <taxon>Spermatophyta</taxon>
        <taxon>Magnoliopsida</taxon>
        <taxon>eudicotyledons</taxon>
        <taxon>Gunneridae</taxon>
        <taxon>Pentapetalae</taxon>
        <taxon>asterids</taxon>
        <taxon>lamiids</taxon>
        <taxon>Lamiales</taxon>
        <taxon>Pedaliaceae</taxon>
        <taxon>Sesamum</taxon>
    </lineage>
</organism>
<sequence length="636" mass="72233">MPPGLNSTHLVLIPKCKTPEFLSQFRPISLCNVIYKIASKVIANRLRVFLDRIISPVQSAFVPGRLISDNVLLSFELNHFLNTKTRGEWGWMVLKLDVSKAYDKVEWSFLEQVMSKWYTIWFPSSGERTRQGDHLSPYLFLLCTESFCSLLQHVEREGRIWGVAVCRGAPTISHLLFADGTLIFSQASPDNSQTICEVLETYREASGQEINFSKSSVTFSRNTRDEGNRGKNKTHWVSWNRLCESKLLGGLGFRHLHLFNLAMLAKQLWRILRHPDCLLSLVLQARYFPSRDIFSATLGSHPSFTWRSVMATHDLFRAGCRWRVGSGTQIRIWADPWLPRPRSFRPITPVPVSLTEEMFWLVDSDIILSIPLSRIGAPDMFIWHYSYSDIFSVQSAYHLACSLENRLCSSSSQVLEQSWWRRVWQAKIPNKVKVFVWQACLNALPTGDNLARHIPNTSAKCPFCCSKEDRIHVFVLCPFARQVWGLSTIPLSLSSLQVPDFWGWMQAVAAGLDAPPPGCIKINFDDATFRKGLELGAGVVARDKNGACVAWLSRRFDRLGNAEIAEAMAAKEAIHLAVQRGWRSIIIEGDCANLIHKLQASEPDYSVTGPIVMDIQEAASNFLFCSFEFVRRRVML</sequence>
<comment type="caution">
    <text evidence="2">The sequence shown here is derived from an EMBL/GenBank/DDBJ whole genome shotgun (WGS) entry which is preliminary data.</text>
</comment>
<feature type="domain" description="Reverse transcriptase" evidence="1">
    <location>
        <begin position="1"/>
        <end position="241"/>
    </location>
</feature>